<dbReference type="InterPro" id="IPR007049">
    <property type="entry name" value="Carb-sel_porin_OprB"/>
</dbReference>
<evidence type="ECO:0000256" key="2">
    <source>
        <dbReference type="RuleBase" id="RU363072"/>
    </source>
</evidence>
<dbReference type="EMBL" id="LT629746">
    <property type="protein sequence ID" value="SDT28667.1"/>
    <property type="molecule type" value="Genomic_DNA"/>
</dbReference>
<dbReference type="PANTHER" id="PTHR37944:SF1">
    <property type="entry name" value="PORIN B"/>
    <property type="match status" value="1"/>
</dbReference>
<name>A0A0J6HDW6_9PSED</name>
<gene>
    <name evidence="4" type="ORF">SAMN04490191_3785</name>
</gene>
<proteinExistence type="inferred from homology"/>
<keyword evidence="5" id="KW-1185">Reference proteome</keyword>
<dbReference type="GO" id="GO:0016020">
    <property type="term" value="C:membrane"/>
    <property type="evidence" value="ECO:0007669"/>
    <property type="project" value="InterPro"/>
</dbReference>
<accession>A0A0J6HDW6</accession>
<dbReference type="PATRIC" id="fig|163011.3.peg.1272"/>
<evidence type="ECO:0000313" key="5">
    <source>
        <dbReference type="Proteomes" id="UP000182814"/>
    </source>
</evidence>
<comment type="similarity">
    <text evidence="1 2">Belongs to the OprB family.</text>
</comment>
<dbReference type="InterPro" id="IPR052932">
    <property type="entry name" value="OprB_Porin"/>
</dbReference>
<evidence type="ECO:0000256" key="3">
    <source>
        <dbReference type="SAM" id="MobiDB-lite"/>
    </source>
</evidence>
<dbReference type="RefSeq" id="WP_048392946.1">
    <property type="nucleotide sequence ID" value="NZ_JYLB01000001.1"/>
</dbReference>
<keyword evidence="2" id="KW-0732">Signal</keyword>
<feature type="signal peptide" evidence="2">
    <location>
        <begin position="1"/>
        <end position="28"/>
    </location>
</feature>
<protein>
    <submittedName>
        <fullName evidence="4">Porin, OprB family</fullName>
    </submittedName>
</protein>
<reference evidence="5" key="1">
    <citation type="submission" date="2016-10" db="EMBL/GenBank/DDBJ databases">
        <authorList>
            <person name="Varghese N."/>
            <person name="Submissions S."/>
        </authorList>
    </citation>
    <scope>NUCLEOTIDE SEQUENCE [LARGE SCALE GENOMIC DNA]</scope>
    <source>
        <strain evidence="5">BS3782</strain>
    </source>
</reference>
<evidence type="ECO:0000313" key="4">
    <source>
        <dbReference type="EMBL" id="SDT28667.1"/>
    </source>
</evidence>
<dbReference type="Pfam" id="PF04966">
    <property type="entry name" value="OprB"/>
    <property type="match status" value="1"/>
</dbReference>
<feature type="chain" id="PRO_5009993430" evidence="2">
    <location>
        <begin position="29"/>
        <end position="443"/>
    </location>
</feature>
<organism evidence="4 5">
    <name type="scientific">Pseudomonas lini</name>
    <dbReference type="NCBI Taxonomy" id="163011"/>
    <lineage>
        <taxon>Bacteria</taxon>
        <taxon>Pseudomonadati</taxon>
        <taxon>Pseudomonadota</taxon>
        <taxon>Gammaproteobacteria</taxon>
        <taxon>Pseudomonadales</taxon>
        <taxon>Pseudomonadaceae</taxon>
        <taxon>Pseudomonas</taxon>
    </lineage>
</organism>
<dbReference type="Proteomes" id="UP000182814">
    <property type="component" value="Chromosome I"/>
</dbReference>
<evidence type="ECO:0000256" key="1">
    <source>
        <dbReference type="ARBA" id="ARBA00008769"/>
    </source>
</evidence>
<dbReference type="GO" id="GO:0008643">
    <property type="term" value="P:carbohydrate transport"/>
    <property type="evidence" value="ECO:0007669"/>
    <property type="project" value="InterPro"/>
</dbReference>
<dbReference type="Gene3D" id="2.40.160.180">
    <property type="entry name" value="Carbohydrate-selective porin OprB"/>
    <property type="match status" value="1"/>
</dbReference>
<sequence>MITHSNRTTRNKISMALLLLCGATSSQAQEAFNPESPWMLGDWGGLRSELLEKGYTFNVLYTGDAATNLAGGYDSHTTARYTDQLALMSNFDLEKILGWEGADFQFTISDRNGRNLTNDVITDPRVGGISQVQEVYGRGQTWRLTQLWYRQKFFDGGLDIKLGRMNFGEDFGSFPCKFQNLAFCGAQPGNWAGDIIYNWPITQWAGRVKVALSDNTYAQIGAYEQNPSYLEIGNGFKLSGSGNEGTLVPVELVHTTSLGAGRLPGEYRVGAYYSSRDANDVNTEENGIAKSRDSKYGAWIAGQQQVWKDPDFAARGLTVFAYATVHDKATNMIDRYAQVGAYYTAPFKSRPNDEIGVAIASLHVNNRFTDHQQQLNDRAGVSDYDDPRYTPTQSSETNMEIYYGFGVTKWLTVRPNIQFVGNPGGVSEVKDAWVAGLKFETSL</sequence>
<dbReference type="AlphaFoldDB" id="A0A0J6HDW6"/>
<dbReference type="InterPro" id="IPR038673">
    <property type="entry name" value="OprB_sf"/>
</dbReference>
<dbReference type="GO" id="GO:0015288">
    <property type="term" value="F:porin activity"/>
    <property type="evidence" value="ECO:0007669"/>
    <property type="project" value="InterPro"/>
</dbReference>
<dbReference type="PANTHER" id="PTHR37944">
    <property type="entry name" value="PORIN B"/>
    <property type="match status" value="1"/>
</dbReference>
<feature type="region of interest" description="Disordered" evidence="3">
    <location>
        <begin position="372"/>
        <end position="393"/>
    </location>
</feature>